<gene>
    <name evidence="2" type="ORF">GCM10022271_22770</name>
</gene>
<evidence type="ECO:0000313" key="2">
    <source>
        <dbReference type="EMBL" id="GAA3789821.1"/>
    </source>
</evidence>
<feature type="chain" id="PRO_5045316253" evidence="1">
    <location>
        <begin position="29"/>
        <end position="171"/>
    </location>
</feature>
<protein>
    <submittedName>
        <fullName evidence="2">Uncharacterized protein</fullName>
    </submittedName>
</protein>
<keyword evidence="1" id="KW-0732">Signal</keyword>
<accession>A0ABP7HC90</accession>
<dbReference type="RefSeq" id="WP_344730706.1">
    <property type="nucleotide sequence ID" value="NZ_BAABBI010000003.1"/>
</dbReference>
<feature type="signal peptide" evidence="1">
    <location>
        <begin position="1"/>
        <end position="28"/>
    </location>
</feature>
<evidence type="ECO:0000256" key="1">
    <source>
        <dbReference type="SAM" id="SignalP"/>
    </source>
</evidence>
<reference evidence="3" key="1">
    <citation type="journal article" date="2019" name="Int. J. Syst. Evol. Microbiol.">
        <title>The Global Catalogue of Microorganisms (GCM) 10K type strain sequencing project: providing services to taxonomists for standard genome sequencing and annotation.</title>
        <authorList>
            <consortium name="The Broad Institute Genomics Platform"/>
            <consortium name="The Broad Institute Genome Sequencing Center for Infectious Disease"/>
            <person name="Wu L."/>
            <person name="Ma J."/>
        </authorList>
    </citation>
    <scope>NUCLEOTIDE SEQUENCE [LARGE SCALE GENOMIC DNA]</scope>
    <source>
        <strain evidence="3">JCM 17525</strain>
    </source>
</reference>
<dbReference type="Proteomes" id="UP001501456">
    <property type="component" value="Unassembled WGS sequence"/>
</dbReference>
<evidence type="ECO:0000313" key="3">
    <source>
        <dbReference type="Proteomes" id="UP001501456"/>
    </source>
</evidence>
<keyword evidence="3" id="KW-1185">Reference proteome</keyword>
<organism evidence="2 3">
    <name type="scientific">Corallibacter vietnamensis</name>
    <dbReference type="NCBI Taxonomy" id="904130"/>
    <lineage>
        <taxon>Bacteria</taxon>
        <taxon>Pseudomonadati</taxon>
        <taxon>Bacteroidota</taxon>
        <taxon>Flavobacteriia</taxon>
        <taxon>Flavobacteriales</taxon>
        <taxon>Flavobacteriaceae</taxon>
        <taxon>Corallibacter</taxon>
    </lineage>
</organism>
<proteinExistence type="predicted"/>
<name>A0ABP7HC90_9FLAO</name>
<dbReference type="EMBL" id="BAABBI010000003">
    <property type="protein sequence ID" value="GAA3789821.1"/>
    <property type="molecule type" value="Genomic_DNA"/>
</dbReference>
<sequence length="171" mass="19645">MKLKIGPTFSNVLFYCAFMLLFTGYSFAQQNPIYRLTDDNTQAQGRSAQVIANYPEDLLFNLESSIYIKNNAVLNTYGSTAPKVIKVKDSQSLNFLYTYNELYNEVEMITINLKSLSDLSSPFDVDSIRGFSHLKYIYLKCEFPISESQIRAFIQNADTEISIFYKNINRS</sequence>
<comment type="caution">
    <text evidence="2">The sequence shown here is derived from an EMBL/GenBank/DDBJ whole genome shotgun (WGS) entry which is preliminary data.</text>
</comment>